<keyword evidence="3 8" id="KW-0812">Transmembrane</keyword>
<evidence type="ECO:0000256" key="7">
    <source>
        <dbReference type="ARBA" id="ARBA00023303"/>
    </source>
</evidence>
<dbReference type="GO" id="GO:0008076">
    <property type="term" value="C:voltage-gated potassium channel complex"/>
    <property type="evidence" value="ECO:0007669"/>
    <property type="project" value="InterPro"/>
</dbReference>
<evidence type="ECO:0000256" key="3">
    <source>
        <dbReference type="ARBA" id="ARBA00022692"/>
    </source>
</evidence>
<dbReference type="Proteomes" id="UP000540423">
    <property type="component" value="Unassembled WGS sequence"/>
</dbReference>
<dbReference type="SUPFAM" id="SSF81324">
    <property type="entry name" value="Voltage-gated potassium channels"/>
    <property type="match status" value="1"/>
</dbReference>
<sequence length="162" mass="17744">MVAAVVMVTAYFFLPLQLFGAHRPVLSWTVVVCGLALVAAGLLVQIQDVMTGRGGTRPACLIAALMCLTMLLFSAAYYVLAREQQEFTGLHTRVDALYFTVVTLATIGYGDVTPSGQTARVMTMLQVLYSFVFLTAGATAITRHLRVQMLHRRDRRSGDQGR</sequence>
<dbReference type="RefSeq" id="WP_308437336.1">
    <property type="nucleotide sequence ID" value="NZ_BNBN01000006.1"/>
</dbReference>
<evidence type="ECO:0000256" key="2">
    <source>
        <dbReference type="ARBA" id="ARBA00022448"/>
    </source>
</evidence>
<protein>
    <submittedName>
        <fullName evidence="10">Putative membrane protein</fullName>
    </submittedName>
</protein>
<feature type="transmembrane region" description="Helical" evidence="8">
    <location>
        <begin position="58"/>
        <end position="80"/>
    </location>
</feature>
<evidence type="ECO:0000256" key="6">
    <source>
        <dbReference type="ARBA" id="ARBA00023136"/>
    </source>
</evidence>
<keyword evidence="11" id="KW-1185">Reference proteome</keyword>
<keyword evidence="6 8" id="KW-0472">Membrane</keyword>
<dbReference type="PANTHER" id="PTHR11537">
    <property type="entry name" value="VOLTAGE-GATED POTASSIUM CHANNEL"/>
    <property type="match status" value="1"/>
</dbReference>
<dbReference type="PANTHER" id="PTHR11537:SF254">
    <property type="entry name" value="POTASSIUM VOLTAGE-GATED CHANNEL PROTEIN SHAB"/>
    <property type="match status" value="1"/>
</dbReference>
<evidence type="ECO:0000313" key="11">
    <source>
        <dbReference type="Proteomes" id="UP000540423"/>
    </source>
</evidence>
<evidence type="ECO:0000259" key="9">
    <source>
        <dbReference type="Pfam" id="PF07885"/>
    </source>
</evidence>
<gene>
    <name evidence="10" type="ORF">HNQ79_005114</name>
</gene>
<evidence type="ECO:0000256" key="4">
    <source>
        <dbReference type="ARBA" id="ARBA00022989"/>
    </source>
</evidence>
<feature type="transmembrane region" description="Helical" evidence="8">
    <location>
        <begin position="127"/>
        <end position="145"/>
    </location>
</feature>
<keyword evidence="7" id="KW-0407">Ion channel</keyword>
<keyword evidence="2" id="KW-0813">Transport</keyword>
<proteinExistence type="predicted"/>
<comment type="subcellular location">
    <subcellularLocation>
        <location evidence="1">Membrane</location>
        <topology evidence="1">Multi-pass membrane protein</topology>
    </subcellularLocation>
</comment>
<evidence type="ECO:0000256" key="8">
    <source>
        <dbReference type="SAM" id="Phobius"/>
    </source>
</evidence>
<keyword evidence="4 8" id="KW-1133">Transmembrane helix</keyword>
<dbReference type="EMBL" id="JACHEM010000014">
    <property type="protein sequence ID" value="MBB6438602.1"/>
    <property type="molecule type" value="Genomic_DNA"/>
</dbReference>
<dbReference type="Gene3D" id="1.10.287.70">
    <property type="match status" value="1"/>
</dbReference>
<evidence type="ECO:0000256" key="1">
    <source>
        <dbReference type="ARBA" id="ARBA00004141"/>
    </source>
</evidence>
<feature type="transmembrane region" description="Helical" evidence="8">
    <location>
        <begin position="25"/>
        <end position="46"/>
    </location>
</feature>
<dbReference type="AlphaFoldDB" id="A0A7X0HJ26"/>
<keyword evidence="5" id="KW-0406">Ion transport</keyword>
<dbReference type="GO" id="GO:0001508">
    <property type="term" value="P:action potential"/>
    <property type="evidence" value="ECO:0007669"/>
    <property type="project" value="TreeGrafter"/>
</dbReference>
<evidence type="ECO:0000313" key="10">
    <source>
        <dbReference type="EMBL" id="MBB6438602.1"/>
    </source>
</evidence>
<dbReference type="GO" id="GO:0005249">
    <property type="term" value="F:voltage-gated potassium channel activity"/>
    <property type="evidence" value="ECO:0007669"/>
    <property type="project" value="InterPro"/>
</dbReference>
<accession>A0A7X0HJ26</accession>
<dbReference type="InterPro" id="IPR013099">
    <property type="entry name" value="K_chnl_dom"/>
</dbReference>
<evidence type="ECO:0000256" key="5">
    <source>
        <dbReference type="ARBA" id="ARBA00023065"/>
    </source>
</evidence>
<dbReference type="Pfam" id="PF07885">
    <property type="entry name" value="Ion_trans_2"/>
    <property type="match status" value="1"/>
</dbReference>
<comment type="caution">
    <text evidence="10">The sequence shown here is derived from an EMBL/GenBank/DDBJ whole genome shotgun (WGS) entry which is preliminary data.</text>
</comment>
<dbReference type="InterPro" id="IPR028325">
    <property type="entry name" value="VG_K_chnl"/>
</dbReference>
<feature type="domain" description="Potassium channel" evidence="9">
    <location>
        <begin position="66"/>
        <end position="143"/>
    </location>
</feature>
<name>A0A7X0HJ26_9ACTN</name>
<reference evidence="10 11" key="1">
    <citation type="submission" date="2020-08" db="EMBL/GenBank/DDBJ databases">
        <title>Genomic Encyclopedia of Type Strains, Phase IV (KMG-IV): sequencing the most valuable type-strain genomes for metagenomic binning, comparative biology and taxonomic classification.</title>
        <authorList>
            <person name="Goeker M."/>
        </authorList>
    </citation>
    <scope>NUCLEOTIDE SEQUENCE [LARGE SCALE GENOMIC DNA]</scope>
    <source>
        <strain evidence="10 11">DSM 40141</strain>
    </source>
</reference>
<organism evidence="10 11">
    <name type="scientific">Streptomyces candidus</name>
    <dbReference type="NCBI Taxonomy" id="67283"/>
    <lineage>
        <taxon>Bacteria</taxon>
        <taxon>Bacillati</taxon>
        <taxon>Actinomycetota</taxon>
        <taxon>Actinomycetes</taxon>
        <taxon>Kitasatosporales</taxon>
        <taxon>Streptomycetaceae</taxon>
        <taxon>Streptomyces</taxon>
    </lineage>
</organism>